<gene>
    <name evidence="2" type="ORF">BGZ95_011102</name>
</gene>
<evidence type="ECO:0000256" key="1">
    <source>
        <dbReference type="SAM" id="MobiDB-lite"/>
    </source>
</evidence>
<feature type="region of interest" description="Disordered" evidence="1">
    <location>
        <begin position="1"/>
        <end position="90"/>
    </location>
</feature>
<evidence type="ECO:0000313" key="2">
    <source>
        <dbReference type="EMBL" id="KAG0273099.1"/>
    </source>
</evidence>
<feature type="compositionally biased region" description="Polar residues" evidence="1">
    <location>
        <begin position="55"/>
        <end position="90"/>
    </location>
</feature>
<keyword evidence="3" id="KW-1185">Reference proteome</keyword>
<feature type="compositionally biased region" description="Polar residues" evidence="1">
    <location>
        <begin position="1"/>
        <end position="20"/>
    </location>
</feature>
<reference evidence="2" key="1">
    <citation type="journal article" date="2020" name="Fungal Divers.">
        <title>Resolving the Mortierellaceae phylogeny through synthesis of multi-gene phylogenetics and phylogenomics.</title>
        <authorList>
            <person name="Vandepol N."/>
            <person name="Liber J."/>
            <person name="Desiro A."/>
            <person name="Na H."/>
            <person name="Kennedy M."/>
            <person name="Barry K."/>
            <person name="Grigoriev I.V."/>
            <person name="Miller A.N."/>
            <person name="O'Donnell K."/>
            <person name="Stajich J.E."/>
            <person name="Bonito G."/>
        </authorList>
    </citation>
    <scope>NUCLEOTIDE SEQUENCE</scope>
    <source>
        <strain evidence="2">NRRL 28262</strain>
    </source>
</reference>
<evidence type="ECO:0000313" key="3">
    <source>
        <dbReference type="Proteomes" id="UP001194580"/>
    </source>
</evidence>
<sequence>MNSNTHNQKAQKQSSGNQAHEQMGRVSEKNQSAHGHAQSASQQHAGHQQQNSGANQKNQQHGAHKQSTQKGQCASGNCKDSQCSGKTGCQ</sequence>
<proteinExistence type="predicted"/>
<protein>
    <submittedName>
        <fullName evidence="2">Uncharacterized protein</fullName>
    </submittedName>
</protein>
<feature type="compositionally biased region" description="Low complexity" evidence="1">
    <location>
        <begin position="30"/>
        <end position="54"/>
    </location>
</feature>
<dbReference type="AlphaFoldDB" id="A0AAD4DC70"/>
<accession>A0AAD4DC70</accession>
<comment type="caution">
    <text evidence="2">The sequence shown here is derived from an EMBL/GenBank/DDBJ whole genome shotgun (WGS) entry which is preliminary data.</text>
</comment>
<dbReference type="EMBL" id="JAAAIL010000801">
    <property type="protein sequence ID" value="KAG0273099.1"/>
    <property type="molecule type" value="Genomic_DNA"/>
</dbReference>
<organism evidence="2 3">
    <name type="scientific">Linnemannia exigua</name>
    <dbReference type="NCBI Taxonomy" id="604196"/>
    <lineage>
        <taxon>Eukaryota</taxon>
        <taxon>Fungi</taxon>
        <taxon>Fungi incertae sedis</taxon>
        <taxon>Mucoromycota</taxon>
        <taxon>Mortierellomycotina</taxon>
        <taxon>Mortierellomycetes</taxon>
        <taxon>Mortierellales</taxon>
        <taxon>Mortierellaceae</taxon>
        <taxon>Linnemannia</taxon>
    </lineage>
</organism>
<name>A0AAD4DC70_9FUNG</name>
<dbReference type="Proteomes" id="UP001194580">
    <property type="component" value="Unassembled WGS sequence"/>
</dbReference>